<dbReference type="Proteomes" id="UP000287798">
    <property type="component" value="Unassembled WGS sequence"/>
</dbReference>
<keyword evidence="2" id="KW-0521">NADP</keyword>
<evidence type="ECO:0000313" key="6">
    <source>
        <dbReference type="Proteomes" id="UP000287798"/>
    </source>
</evidence>
<dbReference type="InterPro" id="IPR002734">
    <property type="entry name" value="RibDG_C"/>
</dbReference>
<dbReference type="InterPro" id="IPR050765">
    <property type="entry name" value="Riboflavin_Biosynth_HTPR"/>
</dbReference>
<reference evidence="5 6" key="1">
    <citation type="journal article" date="2010" name="Int. J. Syst. Evol. Microbiol.">
        <title>Thiohalobacter thiocyanaticus gen. nov., sp. nov., a moderately halophilic, sulfur-oxidizing gammaproteobacterium from hypersaline lakes, that utilizes thiocyanate.</title>
        <authorList>
            <person name="Sorokin D.Y."/>
            <person name="Kovaleva O.L."/>
            <person name="Tourova T.P."/>
            <person name="Muyzer G."/>
        </authorList>
    </citation>
    <scope>NUCLEOTIDE SEQUENCE [LARGE SCALE GENOMIC DNA]</scope>
    <source>
        <strain evidence="5 6">Hrh1</strain>
    </source>
</reference>
<dbReference type="Gene3D" id="3.40.430.10">
    <property type="entry name" value="Dihydrofolate Reductase, subunit A"/>
    <property type="match status" value="1"/>
</dbReference>
<protein>
    <submittedName>
        <fullName evidence="5">Pyrimidine reductase</fullName>
    </submittedName>
</protein>
<name>A0A426QI07_9GAMM</name>
<evidence type="ECO:0000256" key="2">
    <source>
        <dbReference type="ARBA" id="ARBA00022857"/>
    </source>
</evidence>
<gene>
    <name evidence="5" type="ORF">D6C00_05155</name>
</gene>
<sequence>MAVQLMSEKSIQQLYPRSEHDHALEGLYLNQRLHRRGQAGLPFVYTNFISSLDGRIGVGVAGRDTHQVPPAIANPRDWRLFQELGAQADLLITSARYFREYALGQAQDTLPVGAGQKFDDLRRWRLDQGLAPQPDIAIISASLDIPAAALAAYPNRRLHLLTGADADPGRVRALEQAGVETHYVGDGHQAEAGRAIDALAAAGYRSVYAIGGPHVLNTLLQAGRLDRLYLTFAGRILGGEDFSTFVYGSHLDPAPRLQLAQLHYDPLAPEGCGQLLGCYDLVR</sequence>
<evidence type="ECO:0000256" key="1">
    <source>
        <dbReference type="ARBA" id="ARBA00005104"/>
    </source>
</evidence>
<dbReference type="EMBL" id="QZMU01000001">
    <property type="protein sequence ID" value="RRQ21387.1"/>
    <property type="molecule type" value="Genomic_DNA"/>
</dbReference>
<keyword evidence="3" id="KW-0560">Oxidoreductase</keyword>
<proteinExistence type="predicted"/>
<organism evidence="5 6">
    <name type="scientific">Thiohalobacter thiocyanaticus</name>
    <dbReference type="NCBI Taxonomy" id="585455"/>
    <lineage>
        <taxon>Bacteria</taxon>
        <taxon>Pseudomonadati</taxon>
        <taxon>Pseudomonadota</taxon>
        <taxon>Gammaproteobacteria</taxon>
        <taxon>Thiohalobacterales</taxon>
        <taxon>Thiohalobacteraceae</taxon>
        <taxon>Thiohalobacter</taxon>
    </lineage>
</organism>
<comment type="pathway">
    <text evidence="1">Cofactor biosynthesis; riboflavin biosynthesis.</text>
</comment>
<feature type="domain" description="Bacterial bifunctional deaminase-reductase C-terminal" evidence="4">
    <location>
        <begin position="42"/>
        <end position="261"/>
    </location>
</feature>
<evidence type="ECO:0000313" key="5">
    <source>
        <dbReference type="EMBL" id="RRQ21387.1"/>
    </source>
</evidence>
<dbReference type="Pfam" id="PF01872">
    <property type="entry name" value="RibD_C"/>
    <property type="match status" value="1"/>
</dbReference>
<accession>A0A426QI07</accession>
<dbReference type="GO" id="GO:0009231">
    <property type="term" value="P:riboflavin biosynthetic process"/>
    <property type="evidence" value="ECO:0007669"/>
    <property type="project" value="InterPro"/>
</dbReference>
<dbReference type="PANTHER" id="PTHR38011:SF7">
    <property type="entry name" value="2,5-DIAMINO-6-RIBOSYLAMINO-4(3H)-PYRIMIDINONE 5'-PHOSPHATE REDUCTASE"/>
    <property type="match status" value="1"/>
</dbReference>
<dbReference type="PANTHER" id="PTHR38011">
    <property type="entry name" value="DIHYDROFOLATE REDUCTASE FAMILY PROTEIN (AFU_ORTHOLOGUE AFUA_8G06820)"/>
    <property type="match status" value="1"/>
</dbReference>
<dbReference type="InterPro" id="IPR024072">
    <property type="entry name" value="DHFR-like_dom_sf"/>
</dbReference>
<dbReference type="SUPFAM" id="SSF53597">
    <property type="entry name" value="Dihydrofolate reductase-like"/>
    <property type="match status" value="1"/>
</dbReference>
<comment type="caution">
    <text evidence="5">The sequence shown here is derived from an EMBL/GenBank/DDBJ whole genome shotgun (WGS) entry which is preliminary data.</text>
</comment>
<evidence type="ECO:0000259" key="4">
    <source>
        <dbReference type="Pfam" id="PF01872"/>
    </source>
</evidence>
<evidence type="ECO:0000256" key="3">
    <source>
        <dbReference type="ARBA" id="ARBA00023002"/>
    </source>
</evidence>
<dbReference type="GO" id="GO:0008703">
    <property type="term" value="F:5-amino-6-(5-phosphoribosylamino)uracil reductase activity"/>
    <property type="evidence" value="ECO:0007669"/>
    <property type="project" value="InterPro"/>
</dbReference>
<dbReference type="AlphaFoldDB" id="A0A426QI07"/>
<keyword evidence="6" id="KW-1185">Reference proteome</keyword>